<keyword evidence="5 10" id="KW-0321">Glycogen metabolism</keyword>
<dbReference type="HAMAP" id="MF_00685">
    <property type="entry name" value="GlgB"/>
    <property type="match status" value="1"/>
</dbReference>
<dbReference type="GO" id="GO:0003844">
    <property type="term" value="F:1,4-alpha-glucan branching enzyme activity"/>
    <property type="evidence" value="ECO:0007669"/>
    <property type="project" value="UniProtKB-EC"/>
</dbReference>
<evidence type="ECO:0000256" key="9">
    <source>
        <dbReference type="ARBA" id="ARBA00023277"/>
    </source>
</evidence>
<dbReference type="SUPFAM" id="SSF81296">
    <property type="entry name" value="E set domains"/>
    <property type="match status" value="2"/>
</dbReference>
<dbReference type="NCBIfam" id="TIGR01515">
    <property type="entry name" value="branching_enzym"/>
    <property type="match status" value="1"/>
</dbReference>
<comment type="similarity">
    <text evidence="4 10">Belongs to the glycosyl hydrolase 13 family. GlgB subfamily.</text>
</comment>
<dbReference type="EC" id="2.4.1.18" evidence="10"/>
<dbReference type="Pfam" id="PF02806">
    <property type="entry name" value="Alpha-amylase_C"/>
    <property type="match status" value="1"/>
</dbReference>
<evidence type="ECO:0000259" key="11">
    <source>
        <dbReference type="SMART" id="SM00642"/>
    </source>
</evidence>
<dbReference type="InterPro" id="IPR006407">
    <property type="entry name" value="GlgB"/>
</dbReference>
<dbReference type="NCBIfam" id="NF003811">
    <property type="entry name" value="PRK05402.1"/>
    <property type="match status" value="1"/>
</dbReference>
<dbReference type="Gene3D" id="2.60.40.1180">
    <property type="entry name" value="Golgi alpha-mannosidase II"/>
    <property type="match status" value="1"/>
</dbReference>
<dbReference type="InterPro" id="IPR054169">
    <property type="entry name" value="GlgB_N"/>
</dbReference>
<dbReference type="CDD" id="cd11322">
    <property type="entry name" value="AmyAc_Glg_BE"/>
    <property type="match status" value="1"/>
</dbReference>
<dbReference type="Gene3D" id="3.20.20.80">
    <property type="entry name" value="Glycosidases"/>
    <property type="match status" value="1"/>
</dbReference>
<dbReference type="SMART" id="SM00642">
    <property type="entry name" value="Aamy"/>
    <property type="match status" value="1"/>
</dbReference>
<dbReference type="InterPro" id="IPR014756">
    <property type="entry name" value="Ig_E-set"/>
</dbReference>
<keyword evidence="6 10" id="KW-0328">Glycosyltransferase</keyword>
<dbReference type="NCBIfam" id="NF008967">
    <property type="entry name" value="PRK12313.1"/>
    <property type="match status" value="1"/>
</dbReference>
<dbReference type="InterPro" id="IPR013783">
    <property type="entry name" value="Ig-like_fold"/>
</dbReference>
<evidence type="ECO:0000256" key="1">
    <source>
        <dbReference type="ARBA" id="ARBA00000826"/>
    </source>
</evidence>
<proteinExistence type="inferred from homology"/>
<evidence type="ECO:0000256" key="7">
    <source>
        <dbReference type="ARBA" id="ARBA00022679"/>
    </source>
</evidence>
<dbReference type="PANTHER" id="PTHR43651:SF3">
    <property type="entry name" value="1,4-ALPHA-GLUCAN-BRANCHING ENZYME"/>
    <property type="match status" value="1"/>
</dbReference>
<dbReference type="EMBL" id="JAUCDY010000001">
    <property type="protein sequence ID" value="MDM7856836.1"/>
    <property type="molecule type" value="Genomic_DNA"/>
</dbReference>
<organism evidence="12 13">
    <name type="scientific">Thiopseudomonas acetoxidans</name>
    <dbReference type="NCBI Taxonomy" id="3041622"/>
    <lineage>
        <taxon>Bacteria</taxon>
        <taxon>Pseudomonadati</taxon>
        <taxon>Pseudomonadota</taxon>
        <taxon>Gammaproteobacteria</taxon>
        <taxon>Pseudomonadales</taxon>
        <taxon>Pseudomonadaceae</taxon>
        <taxon>Thiopseudomonas</taxon>
    </lineage>
</organism>
<keyword evidence="12" id="KW-0436">Ligase</keyword>
<keyword evidence="7 10" id="KW-0808">Transferase</keyword>
<keyword evidence="9 10" id="KW-0119">Carbohydrate metabolism</keyword>
<dbReference type="InterPro" id="IPR037439">
    <property type="entry name" value="Branching_enzy"/>
</dbReference>
<name>A0ABT7SKX0_9GAMM</name>
<dbReference type="RefSeq" id="WP_289409443.1">
    <property type="nucleotide sequence ID" value="NZ_JAUCDY010000001.1"/>
</dbReference>
<dbReference type="InterPro" id="IPR017853">
    <property type="entry name" value="GH"/>
</dbReference>
<feature type="active site" description="Proton donor" evidence="10">
    <location>
        <position position="456"/>
    </location>
</feature>
<feature type="active site" description="Nucleophile" evidence="10">
    <location>
        <position position="403"/>
    </location>
</feature>
<accession>A0ABT7SKX0</accession>
<keyword evidence="8 10" id="KW-0320">Glycogen biosynthesis</keyword>
<comment type="subunit">
    <text evidence="10">Monomer.</text>
</comment>
<evidence type="ECO:0000256" key="3">
    <source>
        <dbReference type="ARBA" id="ARBA00004964"/>
    </source>
</evidence>
<comment type="catalytic activity">
    <reaction evidence="1 10">
        <text>Transfers a segment of a (1-&gt;4)-alpha-D-glucan chain to a primary hydroxy group in a similar glucan chain.</text>
        <dbReference type="EC" id="2.4.1.18"/>
    </reaction>
</comment>
<dbReference type="SUPFAM" id="SSF51445">
    <property type="entry name" value="(Trans)glycosidases"/>
    <property type="match status" value="1"/>
</dbReference>
<evidence type="ECO:0000256" key="5">
    <source>
        <dbReference type="ARBA" id="ARBA00022600"/>
    </source>
</evidence>
<dbReference type="Proteomes" id="UP001241056">
    <property type="component" value="Unassembled WGS sequence"/>
</dbReference>
<dbReference type="Gene3D" id="2.60.40.10">
    <property type="entry name" value="Immunoglobulins"/>
    <property type="match status" value="2"/>
</dbReference>
<evidence type="ECO:0000256" key="2">
    <source>
        <dbReference type="ARBA" id="ARBA00002953"/>
    </source>
</evidence>
<evidence type="ECO:0000313" key="12">
    <source>
        <dbReference type="EMBL" id="MDM7856836.1"/>
    </source>
</evidence>
<dbReference type="GO" id="GO:0016874">
    <property type="term" value="F:ligase activity"/>
    <property type="evidence" value="ECO:0007669"/>
    <property type="project" value="UniProtKB-KW"/>
</dbReference>
<gene>
    <name evidence="10 12" type="primary">glgB</name>
    <name evidence="12" type="ORF">QEZ41_00870</name>
</gene>
<comment type="caution">
    <text evidence="12">The sequence shown here is derived from an EMBL/GenBank/DDBJ whole genome shotgun (WGS) entry which is preliminary data.</text>
</comment>
<dbReference type="InterPro" id="IPR044143">
    <property type="entry name" value="GlgB_N_E_set_prok"/>
</dbReference>
<dbReference type="InterPro" id="IPR013780">
    <property type="entry name" value="Glyco_hydro_b"/>
</dbReference>
<feature type="domain" description="Glycosyl hydrolase family 13 catalytic" evidence="11">
    <location>
        <begin position="246"/>
        <end position="600"/>
    </location>
</feature>
<dbReference type="Pfam" id="PF22019">
    <property type="entry name" value="GlgB_N"/>
    <property type="match status" value="1"/>
</dbReference>
<evidence type="ECO:0000256" key="8">
    <source>
        <dbReference type="ARBA" id="ARBA00023056"/>
    </source>
</evidence>
<dbReference type="Pfam" id="PF02922">
    <property type="entry name" value="CBM_48"/>
    <property type="match status" value="1"/>
</dbReference>
<dbReference type="Pfam" id="PF00128">
    <property type="entry name" value="Alpha-amylase"/>
    <property type="match status" value="1"/>
</dbReference>
<protein>
    <recommendedName>
        <fullName evidence="10">1,4-alpha-glucan branching enzyme GlgB</fullName>
        <ecNumber evidence="10">2.4.1.18</ecNumber>
    </recommendedName>
    <alternativeName>
        <fullName evidence="10">1,4-alpha-D-glucan:1,4-alpha-D-glucan 6-glucosyl-transferase</fullName>
    </alternativeName>
    <alternativeName>
        <fullName evidence="10">Alpha-(1-&gt;4)-glucan branching enzyme</fullName>
    </alternativeName>
    <alternativeName>
        <fullName evidence="10">Glycogen branching enzyme</fullName>
        <shortName evidence="10">BE</shortName>
    </alternativeName>
</protein>
<dbReference type="InterPro" id="IPR006048">
    <property type="entry name" value="A-amylase/branching_C"/>
</dbReference>
<comment type="pathway">
    <text evidence="3 10">Glycan biosynthesis; glycogen biosynthesis.</text>
</comment>
<evidence type="ECO:0000256" key="10">
    <source>
        <dbReference type="HAMAP-Rule" id="MF_00685"/>
    </source>
</evidence>
<dbReference type="SUPFAM" id="SSF51011">
    <property type="entry name" value="Glycosyl hydrolase domain"/>
    <property type="match status" value="1"/>
</dbReference>
<dbReference type="PIRSF" id="PIRSF000463">
    <property type="entry name" value="GlgB"/>
    <property type="match status" value="1"/>
</dbReference>
<evidence type="ECO:0000256" key="4">
    <source>
        <dbReference type="ARBA" id="ARBA00009000"/>
    </source>
</evidence>
<keyword evidence="13" id="KW-1185">Reference proteome</keyword>
<dbReference type="InterPro" id="IPR006047">
    <property type="entry name" value="GH13_cat_dom"/>
</dbReference>
<comment type="function">
    <text evidence="2 10">Catalyzes the formation of the alpha-1,6-glucosidic linkages in glycogen by scission of a 1,4-alpha-linked oligosaccharide from growing alpha-1,4-glucan chains and the subsequent attachment of the oligosaccharide to the alpha-1,6 position.</text>
</comment>
<dbReference type="PANTHER" id="PTHR43651">
    <property type="entry name" value="1,4-ALPHA-GLUCAN-BRANCHING ENZYME"/>
    <property type="match status" value="1"/>
</dbReference>
<evidence type="ECO:0000256" key="6">
    <source>
        <dbReference type="ARBA" id="ARBA00022676"/>
    </source>
</evidence>
<sequence length="722" mass="84051">MIDKALVERLEQGRLHDPFQILGAHSVGKEWEIRVWMPTAKQVRLENRFPMQRLTDSGLFTLTLSSKEFKALPRHYDVHWDDYNGSTYSQVSPYSFEPLLGELDLHLFAEGQHWQIYEHLGAQTTIIDGIPGVQFAVWAPSAERVSVVGDFNGWHGFRHPMRNRGGSGVWEIFIPGMGQGDKYKFEIRNSTTGDVFSKADPYARGMEMRPQTACYVFDSQHQWQDQSWLERRASFDWPHKPVSIYEVHLGSWQRNDAGGFLNYREIAHRLVEYVVWMGYTHIELMPITEHPLDASWGYQTSGYFAPTSRFGSPDDFRYFVDYCHRHNIGVFLDWVPAHFPKDFFALARFDGTALYEHADARLGEHRDWGTYIFNFGRNEVRNFLIANALYWLKEFHIDGLRVDAVASMLYLDYSREEGDWLPNKYGGRENLDAIAFLQQLNAEVHSQHPGTLVMAEESTSWPMVSRPTWMGGLGFSMKWNMGWMNDTLDYFEKDPVYRPFHHNQLTFSQMYAYTENFILPFSHDEVVHMKGALAQKMPGDDWQKMANLRLLLSYQWLHPGKKLLFMGCDFGQWTEWNEAIGLPWHLTDYPNHRGVMQLVRRLNQLYQVEEALHKYDFEPRGFSWVDCHDYSQSILSFERHADGETLVCVFNFTPVPRYRYRIGLPQAGRYQEVFNSDSHLYGGSNLGNNGAVDSQQHPWMNRPVSASLTLPPLGCVVFKRTD</sequence>
<dbReference type="CDD" id="cd02855">
    <property type="entry name" value="E_set_GBE_prok_N"/>
    <property type="match status" value="1"/>
</dbReference>
<reference evidence="12 13" key="1">
    <citation type="submission" date="2023-06" db="EMBL/GenBank/DDBJ databases">
        <title>Thiopseudomonas sp. CY1220 draft genome sequence.</title>
        <authorList>
            <person name="Zhao G."/>
            <person name="An M."/>
        </authorList>
    </citation>
    <scope>NUCLEOTIDE SEQUENCE [LARGE SCALE GENOMIC DNA]</scope>
    <source>
        <strain evidence="12 13">CY1220</strain>
    </source>
</reference>
<dbReference type="InterPro" id="IPR004193">
    <property type="entry name" value="Glyco_hydro_13_N"/>
</dbReference>
<evidence type="ECO:0000313" key="13">
    <source>
        <dbReference type="Proteomes" id="UP001241056"/>
    </source>
</evidence>